<dbReference type="KEGG" id="sual:KDD17_10420"/>
<sequence>MRYIRYFCIAIFAVALIAVAMANRNMVSLQVLPGEISSLFAVNPSVELPLFIVILGSILAGLLVGFVWEWIREYGERAEAAKQAREMRRLEREIARLKAEKHEGKDEVLALLDEAS</sequence>
<dbReference type="GO" id="GO:0005886">
    <property type="term" value="C:plasma membrane"/>
    <property type="evidence" value="ECO:0007669"/>
    <property type="project" value="InterPro"/>
</dbReference>
<protein>
    <submittedName>
        <fullName evidence="8">LapA family protein</fullName>
    </submittedName>
</protein>
<evidence type="ECO:0000256" key="4">
    <source>
        <dbReference type="ARBA" id="ARBA00023136"/>
    </source>
</evidence>
<evidence type="ECO:0000313" key="8">
    <source>
        <dbReference type="EMBL" id="QUJ75394.1"/>
    </source>
</evidence>
<dbReference type="InterPro" id="IPR010445">
    <property type="entry name" value="LapA_dom"/>
</dbReference>
<accession>A0A975PL80</accession>
<evidence type="ECO:0000256" key="2">
    <source>
        <dbReference type="ARBA" id="ARBA00022692"/>
    </source>
</evidence>
<keyword evidence="3 6" id="KW-1133">Transmembrane helix</keyword>
<name>A0A975PL80_9RHOB</name>
<feature type="coiled-coil region" evidence="5">
    <location>
        <begin position="80"/>
        <end position="114"/>
    </location>
</feature>
<keyword evidence="9" id="KW-1185">Reference proteome</keyword>
<gene>
    <name evidence="8" type="ORF">KDD17_10420</name>
</gene>
<dbReference type="Pfam" id="PF06305">
    <property type="entry name" value="LapA_dom"/>
    <property type="match status" value="1"/>
</dbReference>
<feature type="transmembrane region" description="Helical" evidence="6">
    <location>
        <begin position="46"/>
        <end position="68"/>
    </location>
</feature>
<proteinExistence type="predicted"/>
<evidence type="ECO:0000256" key="3">
    <source>
        <dbReference type="ARBA" id="ARBA00022989"/>
    </source>
</evidence>
<evidence type="ECO:0000256" key="6">
    <source>
        <dbReference type="SAM" id="Phobius"/>
    </source>
</evidence>
<dbReference type="EMBL" id="CP073581">
    <property type="protein sequence ID" value="QUJ75394.1"/>
    <property type="molecule type" value="Genomic_DNA"/>
</dbReference>
<evidence type="ECO:0000313" key="9">
    <source>
        <dbReference type="Proteomes" id="UP000683291"/>
    </source>
</evidence>
<evidence type="ECO:0000256" key="5">
    <source>
        <dbReference type="SAM" id="Coils"/>
    </source>
</evidence>
<dbReference type="RefSeq" id="WP_212703599.1">
    <property type="nucleotide sequence ID" value="NZ_CP073581.1"/>
</dbReference>
<keyword evidence="5" id="KW-0175">Coiled coil</keyword>
<evidence type="ECO:0000256" key="1">
    <source>
        <dbReference type="ARBA" id="ARBA00022475"/>
    </source>
</evidence>
<evidence type="ECO:0000259" key="7">
    <source>
        <dbReference type="Pfam" id="PF06305"/>
    </source>
</evidence>
<keyword evidence="4 6" id="KW-0472">Membrane</keyword>
<keyword evidence="2 6" id="KW-0812">Transmembrane</keyword>
<organism evidence="8 9">
    <name type="scientific">Sulfitobacter albidus</name>
    <dbReference type="NCBI Taxonomy" id="2829501"/>
    <lineage>
        <taxon>Bacteria</taxon>
        <taxon>Pseudomonadati</taxon>
        <taxon>Pseudomonadota</taxon>
        <taxon>Alphaproteobacteria</taxon>
        <taxon>Rhodobacterales</taxon>
        <taxon>Roseobacteraceae</taxon>
        <taxon>Sulfitobacter</taxon>
    </lineage>
</organism>
<keyword evidence="1" id="KW-1003">Cell membrane</keyword>
<reference evidence="8" key="1">
    <citation type="submission" date="2021-04" db="EMBL/GenBank/DDBJ databases">
        <title>Complete genome sequence for Sulfitobacter sp. strain JK7-1.</title>
        <authorList>
            <person name="Park S.-J."/>
        </authorList>
    </citation>
    <scope>NUCLEOTIDE SEQUENCE</scope>
    <source>
        <strain evidence="8">JK7-1</strain>
    </source>
</reference>
<dbReference type="AlphaFoldDB" id="A0A975PL80"/>
<dbReference type="Proteomes" id="UP000683291">
    <property type="component" value="Chromosome 1"/>
</dbReference>
<feature type="domain" description="Lipopolysaccharide assembly protein A" evidence="7">
    <location>
        <begin position="40"/>
        <end position="100"/>
    </location>
</feature>